<organism evidence="1 2">
    <name type="scientific">Hyalomma asiaticum</name>
    <name type="common">Tick</name>
    <dbReference type="NCBI Taxonomy" id="266040"/>
    <lineage>
        <taxon>Eukaryota</taxon>
        <taxon>Metazoa</taxon>
        <taxon>Ecdysozoa</taxon>
        <taxon>Arthropoda</taxon>
        <taxon>Chelicerata</taxon>
        <taxon>Arachnida</taxon>
        <taxon>Acari</taxon>
        <taxon>Parasitiformes</taxon>
        <taxon>Ixodida</taxon>
        <taxon>Ixodoidea</taxon>
        <taxon>Ixodidae</taxon>
        <taxon>Hyalomminae</taxon>
        <taxon>Hyalomma</taxon>
    </lineage>
</organism>
<name>A0ACB7SKT2_HYAAI</name>
<evidence type="ECO:0000313" key="1">
    <source>
        <dbReference type="EMBL" id="KAH6934368.1"/>
    </source>
</evidence>
<sequence length="105" mass="11604">MQSAMLLLPDTHMPPFEDGVAASAVTPGQTYPAAVKTVQGLLLLGNAFRASRGDNLPDAVKSAPREWSPSPILIGEHRWLRLRIPRKRPWSYYIPKGSVPSRSTR</sequence>
<reference evidence="1" key="1">
    <citation type="submission" date="2020-05" db="EMBL/GenBank/DDBJ databases">
        <title>Large-scale comparative analyses of tick genomes elucidate their genetic diversity and vector capacities.</title>
        <authorList>
            <person name="Jia N."/>
            <person name="Wang J."/>
            <person name="Shi W."/>
            <person name="Du L."/>
            <person name="Sun Y."/>
            <person name="Zhan W."/>
            <person name="Jiang J."/>
            <person name="Wang Q."/>
            <person name="Zhang B."/>
            <person name="Ji P."/>
            <person name="Sakyi L.B."/>
            <person name="Cui X."/>
            <person name="Yuan T."/>
            <person name="Jiang B."/>
            <person name="Yang W."/>
            <person name="Lam T.T.-Y."/>
            <person name="Chang Q."/>
            <person name="Ding S."/>
            <person name="Wang X."/>
            <person name="Zhu J."/>
            <person name="Ruan X."/>
            <person name="Zhao L."/>
            <person name="Wei J."/>
            <person name="Que T."/>
            <person name="Du C."/>
            <person name="Cheng J."/>
            <person name="Dai P."/>
            <person name="Han X."/>
            <person name="Huang E."/>
            <person name="Gao Y."/>
            <person name="Liu J."/>
            <person name="Shao H."/>
            <person name="Ye R."/>
            <person name="Li L."/>
            <person name="Wei W."/>
            <person name="Wang X."/>
            <person name="Wang C."/>
            <person name="Yang T."/>
            <person name="Huo Q."/>
            <person name="Li W."/>
            <person name="Guo W."/>
            <person name="Chen H."/>
            <person name="Zhou L."/>
            <person name="Ni X."/>
            <person name="Tian J."/>
            <person name="Zhou Y."/>
            <person name="Sheng Y."/>
            <person name="Liu T."/>
            <person name="Pan Y."/>
            <person name="Xia L."/>
            <person name="Li J."/>
            <person name="Zhao F."/>
            <person name="Cao W."/>
        </authorList>
    </citation>
    <scope>NUCLEOTIDE SEQUENCE</scope>
    <source>
        <strain evidence="1">Hyas-2018</strain>
    </source>
</reference>
<gene>
    <name evidence="1" type="ORF">HPB50_023737</name>
</gene>
<accession>A0ACB7SKT2</accession>
<evidence type="ECO:0000313" key="2">
    <source>
        <dbReference type="Proteomes" id="UP000821845"/>
    </source>
</evidence>
<proteinExistence type="predicted"/>
<keyword evidence="2" id="KW-1185">Reference proteome</keyword>
<dbReference type="Proteomes" id="UP000821845">
    <property type="component" value="Chromosome 4"/>
</dbReference>
<dbReference type="EMBL" id="CM023484">
    <property type="protein sequence ID" value="KAH6934368.1"/>
    <property type="molecule type" value="Genomic_DNA"/>
</dbReference>
<protein>
    <submittedName>
        <fullName evidence="1">Uncharacterized protein</fullName>
    </submittedName>
</protein>
<comment type="caution">
    <text evidence="1">The sequence shown here is derived from an EMBL/GenBank/DDBJ whole genome shotgun (WGS) entry which is preliminary data.</text>
</comment>